<proteinExistence type="predicted"/>
<dbReference type="SMART" id="SM00278">
    <property type="entry name" value="HhH1"/>
    <property type="match status" value="5"/>
</dbReference>
<dbReference type="Proteomes" id="UP000245125">
    <property type="component" value="Unassembled WGS sequence"/>
</dbReference>
<feature type="compositionally biased region" description="Low complexity" evidence="1">
    <location>
        <begin position="212"/>
        <end position="226"/>
    </location>
</feature>
<feature type="domain" description="Helix-hairpin-helix DNA-binding motif class 1" evidence="2">
    <location>
        <begin position="48"/>
        <end position="67"/>
    </location>
</feature>
<gene>
    <name evidence="3" type="ORF">NBG4_690014</name>
</gene>
<dbReference type="SUPFAM" id="SSF81585">
    <property type="entry name" value="PsbU/PolX domain-like"/>
    <property type="match status" value="1"/>
</dbReference>
<dbReference type="InterPro" id="IPR010994">
    <property type="entry name" value="RuvA_2-like"/>
</dbReference>
<dbReference type="GO" id="GO:0015627">
    <property type="term" value="C:type II protein secretion system complex"/>
    <property type="evidence" value="ECO:0007669"/>
    <property type="project" value="TreeGrafter"/>
</dbReference>
<organism evidence="3 4">
    <name type="scientific">Candidatus Sulfobium mesophilum</name>
    <dbReference type="NCBI Taxonomy" id="2016548"/>
    <lineage>
        <taxon>Bacteria</taxon>
        <taxon>Pseudomonadati</taxon>
        <taxon>Nitrospirota</taxon>
        <taxon>Nitrospiria</taxon>
        <taxon>Nitrospirales</taxon>
        <taxon>Nitrospiraceae</taxon>
        <taxon>Candidatus Sulfobium</taxon>
    </lineage>
</organism>
<feature type="domain" description="Helix-hairpin-helix DNA-binding motif class 1" evidence="2">
    <location>
        <begin position="275"/>
        <end position="294"/>
    </location>
</feature>
<evidence type="ECO:0000256" key="1">
    <source>
        <dbReference type="SAM" id="MobiDB-lite"/>
    </source>
</evidence>
<reference evidence="4" key="1">
    <citation type="submission" date="2018-03" db="EMBL/GenBank/DDBJ databases">
        <authorList>
            <person name="Zecchin S."/>
        </authorList>
    </citation>
    <scope>NUCLEOTIDE SEQUENCE [LARGE SCALE GENOMIC DNA]</scope>
</reference>
<dbReference type="Gene3D" id="1.10.150.320">
    <property type="entry name" value="Photosystem II 12 kDa extrinsic protein"/>
    <property type="match status" value="3"/>
</dbReference>
<evidence type="ECO:0000313" key="4">
    <source>
        <dbReference type="Proteomes" id="UP000245125"/>
    </source>
</evidence>
<protein>
    <submittedName>
        <fullName evidence="3">Helix-hairpin-helix protein</fullName>
    </submittedName>
</protein>
<dbReference type="EMBL" id="OUUY01000118">
    <property type="protein sequence ID" value="SPQ01736.1"/>
    <property type="molecule type" value="Genomic_DNA"/>
</dbReference>
<dbReference type="PANTHER" id="PTHR21180:SF32">
    <property type="entry name" value="ENDONUCLEASE_EXONUCLEASE_PHOSPHATASE FAMILY DOMAIN-CONTAINING PROTEIN 1"/>
    <property type="match status" value="1"/>
</dbReference>
<sequence>MKVRNNMFLKFEWLLLFVIALVMLSAGATGSFAKEAKAPIDLNTASQQDLEGLKGVGAATAKKIIENRPYKSIDELSKAGLSSKKIEALKPFVMVGPASPAQPAKTETKPAKAPASPEKAATKTAPPKAPVGPIDLNTADQKTLESLPGVGPKTAKEIIKGRPYKTVDDLSKVKGMSKGKVDALKDMVTVGAPKGPQPSAPAGAPAAPAPTVPTKAAPAPKAPSGVEKQAAPMKLAPGQKVNINTASKEQLEALPGIGPVKAQAIIDGRPYNAPEDIMKVKGIKEGSFNKIKDLITVK</sequence>
<dbReference type="SUPFAM" id="SSF47781">
    <property type="entry name" value="RuvA domain 2-like"/>
    <property type="match status" value="2"/>
</dbReference>
<dbReference type="GO" id="GO:0006281">
    <property type="term" value="P:DNA repair"/>
    <property type="evidence" value="ECO:0007669"/>
    <property type="project" value="InterPro"/>
</dbReference>
<dbReference type="PANTHER" id="PTHR21180">
    <property type="entry name" value="ENDONUCLEASE/EXONUCLEASE/PHOSPHATASE FAMILY DOMAIN-CONTAINING PROTEIN 1"/>
    <property type="match status" value="1"/>
</dbReference>
<dbReference type="Pfam" id="PF12836">
    <property type="entry name" value="HHH_3"/>
    <property type="match status" value="3"/>
</dbReference>
<name>A0A2U3QJZ0_9BACT</name>
<feature type="region of interest" description="Disordered" evidence="1">
    <location>
        <begin position="99"/>
        <end position="133"/>
    </location>
</feature>
<dbReference type="GO" id="GO:0015628">
    <property type="term" value="P:protein secretion by the type II secretion system"/>
    <property type="evidence" value="ECO:0007669"/>
    <property type="project" value="TreeGrafter"/>
</dbReference>
<feature type="domain" description="Helix-hairpin-helix DNA-binding motif class 1" evidence="2">
    <location>
        <begin position="168"/>
        <end position="187"/>
    </location>
</feature>
<dbReference type="InterPro" id="IPR051675">
    <property type="entry name" value="Endo/Exo/Phosphatase_dom_1"/>
</dbReference>
<feature type="domain" description="Helix-hairpin-helix DNA-binding motif class 1" evidence="2">
    <location>
        <begin position="249"/>
        <end position="268"/>
    </location>
</feature>
<evidence type="ECO:0000259" key="2">
    <source>
        <dbReference type="SMART" id="SM00278"/>
    </source>
</evidence>
<feature type="domain" description="Helix-hairpin-helix DNA-binding motif class 1" evidence="2">
    <location>
        <begin position="142"/>
        <end position="161"/>
    </location>
</feature>
<feature type="region of interest" description="Disordered" evidence="1">
    <location>
        <begin position="192"/>
        <end position="231"/>
    </location>
</feature>
<dbReference type="GO" id="GO:0003677">
    <property type="term" value="F:DNA binding"/>
    <property type="evidence" value="ECO:0007669"/>
    <property type="project" value="InterPro"/>
</dbReference>
<keyword evidence="4" id="KW-1185">Reference proteome</keyword>
<evidence type="ECO:0000313" key="3">
    <source>
        <dbReference type="EMBL" id="SPQ01736.1"/>
    </source>
</evidence>
<dbReference type="InterPro" id="IPR003583">
    <property type="entry name" value="Hlx-hairpin-Hlx_DNA-bd_motif"/>
</dbReference>
<accession>A0A2U3QJZ0</accession>
<dbReference type="AlphaFoldDB" id="A0A2U3QJZ0"/>
<feature type="compositionally biased region" description="Low complexity" evidence="1">
    <location>
        <begin position="101"/>
        <end position="126"/>
    </location>
</feature>